<comment type="caution">
    <text evidence="3">The sequence shown here is derived from an EMBL/GenBank/DDBJ whole genome shotgun (WGS) entry which is preliminary data.</text>
</comment>
<name>A0A8J5N466_HOMAM</name>
<evidence type="ECO:0000313" key="4">
    <source>
        <dbReference type="Proteomes" id="UP000747542"/>
    </source>
</evidence>
<evidence type="ECO:0000313" key="3">
    <source>
        <dbReference type="EMBL" id="KAG7172675.1"/>
    </source>
</evidence>
<dbReference type="GO" id="GO:0008010">
    <property type="term" value="F:structural constituent of chitin-based larval cuticle"/>
    <property type="evidence" value="ECO:0007669"/>
    <property type="project" value="TreeGrafter"/>
</dbReference>
<dbReference type="GO" id="GO:0062129">
    <property type="term" value="C:chitin-based extracellular matrix"/>
    <property type="evidence" value="ECO:0007669"/>
    <property type="project" value="TreeGrafter"/>
</dbReference>
<protein>
    <submittedName>
        <fullName evidence="3">Cuticle protein 6-like 2</fullName>
    </submittedName>
</protein>
<reference evidence="3" key="1">
    <citation type="journal article" date="2021" name="Sci. Adv.">
        <title>The American lobster genome reveals insights on longevity, neural, and immune adaptations.</title>
        <authorList>
            <person name="Polinski J.M."/>
            <person name="Zimin A.V."/>
            <person name="Clark K.F."/>
            <person name="Kohn A.B."/>
            <person name="Sadowski N."/>
            <person name="Timp W."/>
            <person name="Ptitsyn A."/>
            <person name="Khanna P."/>
            <person name="Romanova D.Y."/>
            <person name="Williams P."/>
            <person name="Greenwood S.J."/>
            <person name="Moroz L.L."/>
            <person name="Walt D.R."/>
            <person name="Bodnar A.G."/>
        </authorList>
    </citation>
    <scope>NUCLEOTIDE SEQUENCE</scope>
    <source>
        <strain evidence="3">GMGI-L3</strain>
    </source>
</reference>
<dbReference type="Proteomes" id="UP000747542">
    <property type="component" value="Unassembled WGS sequence"/>
</dbReference>
<gene>
    <name evidence="3" type="primary">Cu6-L2</name>
    <name evidence="3" type="ORF">Hamer_G006894</name>
</gene>
<organism evidence="3 4">
    <name type="scientific">Homarus americanus</name>
    <name type="common">American lobster</name>
    <dbReference type="NCBI Taxonomy" id="6706"/>
    <lineage>
        <taxon>Eukaryota</taxon>
        <taxon>Metazoa</taxon>
        <taxon>Ecdysozoa</taxon>
        <taxon>Arthropoda</taxon>
        <taxon>Crustacea</taxon>
        <taxon>Multicrustacea</taxon>
        <taxon>Malacostraca</taxon>
        <taxon>Eumalacostraca</taxon>
        <taxon>Eucarida</taxon>
        <taxon>Decapoda</taxon>
        <taxon>Pleocyemata</taxon>
        <taxon>Astacidea</taxon>
        <taxon>Nephropoidea</taxon>
        <taxon>Nephropidae</taxon>
        <taxon>Homarus</taxon>
    </lineage>
</organism>
<dbReference type="Pfam" id="PF00379">
    <property type="entry name" value="Chitin_bind_4"/>
    <property type="match status" value="1"/>
</dbReference>
<feature type="signal peptide" evidence="2">
    <location>
        <begin position="1"/>
        <end position="15"/>
    </location>
</feature>
<dbReference type="InterPro" id="IPR000618">
    <property type="entry name" value="Insect_cuticle"/>
</dbReference>
<dbReference type="EMBL" id="JAHLQT010010484">
    <property type="protein sequence ID" value="KAG7172675.1"/>
    <property type="molecule type" value="Genomic_DNA"/>
</dbReference>
<feature type="chain" id="PRO_5035290434" evidence="2">
    <location>
        <begin position="16"/>
        <end position="315"/>
    </location>
</feature>
<dbReference type="PANTHER" id="PTHR10380:SF196">
    <property type="entry name" value="CUTICULAR PROTEIN 72EA"/>
    <property type="match status" value="1"/>
</dbReference>
<proteinExistence type="predicted"/>
<evidence type="ECO:0000256" key="1">
    <source>
        <dbReference type="PROSITE-ProRule" id="PRU00497"/>
    </source>
</evidence>
<keyword evidence="4" id="KW-1185">Reference proteome</keyword>
<dbReference type="InterPro" id="IPR050468">
    <property type="entry name" value="Cuticle_Struct_Prot"/>
</dbReference>
<dbReference type="PANTHER" id="PTHR10380">
    <property type="entry name" value="CUTICLE PROTEIN"/>
    <property type="match status" value="1"/>
</dbReference>
<evidence type="ECO:0000256" key="2">
    <source>
        <dbReference type="SAM" id="SignalP"/>
    </source>
</evidence>
<dbReference type="AlphaFoldDB" id="A0A8J5N466"/>
<dbReference type="PROSITE" id="PS51155">
    <property type="entry name" value="CHIT_BIND_RR_2"/>
    <property type="match status" value="1"/>
</dbReference>
<keyword evidence="2" id="KW-0732">Signal</keyword>
<sequence>MKAFVVLALVGAACAAPSYVLPYSGYSGTVVGLHAPVAPVTYASQYHAQDELGQVNYGFAHPGQAKNEIRDAFGNVAGTYTYIDADNNPVHVEYTAGVDGFQVRSNNLPVGPDAPAAAVLVGPKPVMDTPEVAAAKTEFFEAYNTAAAAAAEAADDEVVTEQPEEVTDAPVEVTDAPVEVTDAPVEVTEAPAETVVDPVEEEVVEEPVIEAAPEPVMDTPEVAQAKAEFQAAYEAAAAAAQAAPDFDLDGSISTYSGYLSAVDGALSPLYTNTLPYGAYGIHAPFVAPGHLVAPGPIVAPGPVFVPGSVAYHGLG</sequence>
<accession>A0A8J5N466</accession>
<keyword evidence="1" id="KW-0193">Cuticle</keyword>